<evidence type="ECO:0000313" key="5">
    <source>
        <dbReference type="Proteomes" id="UP000076612"/>
    </source>
</evidence>
<gene>
    <name evidence="3" type="ORF">AVW13_13410</name>
    <name evidence="4" type="ORF">B8X04_01955</name>
</gene>
<dbReference type="Proteomes" id="UP000076612">
    <property type="component" value="Unassembled WGS sequence"/>
</dbReference>
<keyword evidence="2" id="KW-0472">Membrane</keyword>
<evidence type="ECO:0000313" key="6">
    <source>
        <dbReference type="Proteomes" id="UP000216867"/>
    </source>
</evidence>
<comment type="caution">
    <text evidence="4">The sequence shown here is derived from an EMBL/GenBank/DDBJ whole genome shotgun (WGS) entry which is preliminary data.</text>
</comment>
<proteinExistence type="predicted"/>
<reference evidence="4 6" key="3">
    <citation type="submission" date="2017-04" db="EMBL/GenBank/DDBJ databases">
        <title>Kefir bacterial isolates.</title>
        <authorList>
            <person name="Kim Y."/>
            <person name="Blasche S."/>
            <person name="Patil K.R."/>
        </authorList>
    </citation>
    <scope>NUCLEOTIDE SEQUENCE [LARGE SCALE GENOMIC DNA]</scope>
    <source>
        <strain evidence="4 6">OG2</strain>
    </source>
</reference>
<accession>A0A161RWA6</accession>
<reference evidence="3" key="2">
    <citation type="submission" date="2016-01" db="EMBL/GenBank/DDBJ databases">
        <authorList>
            <person name="Hong K.W."/>
        </authorList>
    </citation>
    <scope>NUCLEOTIDE SEQUENCE</scope>
    <source>
        <strain evidence="3">M40</strain>
    </source>
</reference>
<evidence type="ECO:0008006" key="7">
    <source>
        <dbReference type="Google" id="ProtNLM"/>
    </source>
</evidence>
<keyword evidence="2" id="KW-0812">Transmembrane</keyword>
<protein>
    <recommendedName>
        <fullName evidence="7">Protein kinase</fullName>
    </recommendedName>
</protein>
<name>A0A161RWA6_9MICO</name>
<dbReference type="STRING" id="33889.AVW13_13410"/>
<dbReference type="Proteomes" id="UP000216867">
    <property type="component" value="Unassembled WGS sequence"/>
</dbReference>
<dbReference type="RefSeq" id="WP_009376713.1">
    <property type="nucleotide sequence ID" value="NZ_CBDRLP010000004.1"/>
</dbReference>
<dbReference type="AlphaFoldDB" id="A0A161RWA6"/>
<feature type="transmembrane region" description="Helical" evidence="2">
    <location>
        <begin position="38"/>
        <end position="61"/>
    </location>
</feature>
<dbReference type="EMBL" id="NCWY01000002">
    <property type="protein sequence ID" value="PAK96692.1"/>
    <property type="molecule type" value="Genomic_DNA"/>
</dbReference>
<evidence type="ECO:0000256" key="1">
    <source>
        <dbReference type="SAM" id="MobiDB-lite"/>
    </source>
</evidence>
<feature type="compositionally biased region" description="Low complexity" evidence="1">
    <location>
        <begin position="69"/>
        <end position="94"/>
    </location>
</feature>
<reference evidence="5" key="1">
    <citation type="submission" date="2016-01" db="EMBL/GenBank/DDBJ databases">
        <title>Draft genome of Chromobacterium sp. F49.</title>
        <authorList>
            <person name="Hong K.W."/>
        </authorList>
    </citation>
    <scope>NUCLEOTIDE SEQUENCE [LARGE SCALE GENOMIC DNA]</scope>
    <source>
        <strain evidence="5">M40</strain>
    </source>
</reference>
<evidence type="ECO:0000313" key="4">
    <source>
        <dbReference type="EMBL" id="PAK96692.1"/>
    </source>
</evidence>
<sequence length="229" mass="24600">MRSQQQEMGPHQQGVGFAAAGPGRSAAPTTDRRRRRGVIGLFIVLAVVVAGAIGWGAAMFFTQDDSGETTVASSPSGSVSPSPSGGPSAETTPTAESSPELPDDPKEALDQIVDRDRPSVVKDLNGKWVPQLSSKRVGLEAEGKTWKEADILAEYEEFRNEYPRVQLVWSGDFSSFKEDDFWVTVVGIGYSDPEDALAWCSSNGLGPDHCYAKQLNTSGGYEGTTRLQD</sequence>
<evidence type="ECO:0000256" key="2">
    <source>
        <dbReference type="SAM" id="Phobius"/>
    </source>
</evidence>
<evidence type="ECO:0000313" key="3">
    <source>
        <dbReference type="EMBL" id="KZE17614.1"/>
    </source>
</evidence>
<feature type="region of interest" description="Disordered" evidence="1">
    <location>
        <begin position="1"/>
        <end position="32"/>
    </location>
</feature>
<dbReference type="EMBL" id="LQQR01000026">
    <property type="protein sequence ID" value="KZE17614.1"/>
    <property type="molecule type" value="Genomic_DNA"/>
</dbReference>
<keyword evidence="2" id="KW-1133">Transmembrane helix</keyword>
<organism evidence="4 6">
    <name type="scientific">Brevibacterium casei</name>
    <dbReference type="NCBI Taxonomy" id="33889"/>
    <lineage>
        <taxon>Bacteria</taxon>
        <taxon>Bacillati</taxon>
        <taxon>Actinomycetota</taxon>
        <taxon>Actinomycetes</taxon>
        <taxon>Micrococcales</taxon>
        <taxon>Brevibacteriaceae</taxon>
        <taxon>Brevibacterium</taxon>
    </lineage>
</organism>
<feature type="region of interest" description="Disordered" evidence="1">
    <location>
        <begin position="67"/>
        <end position="106"/>
    </location>
</feature>